<dbReference type="AlphaFoldDB" id="A0A834T7R3"/>
<evidence type="ECO:0000313" key="1">
    <source>
        <dbReference type="EMBL" id="KAF7815641.1"/>
    </source>
</evidence>
<name>A0A834T7R3_9FABA</name>
<protein>
    <submittedName>
        <fullName evidence="1">Uncharacterized protein</fullName>
    </submittedName>
</protein>
<comment type="caution">
    <text evidence="1">The sequence shown here is derived from an EMBL/GenBank/DDBJ whole genome shotgun (WGS) entry which is preliminary data.</text>
</comment>
<reference evidence="1" key="1">
    <citation type="submission" date="2020-09" db="EMBL/GenBank/DDBJ databases">
        <title>Genome-Enabled Discovery of Anthraquinone Biosynthesis in Senna tora.</title>
        <authorList>
            <person name="Kang S.-H."/>
            <person name="Pandey R.P."/>
            <person name="Lee C.-M."/>
            <person name="Sim J.-S."/>
            <person name="Jeong J.-T."/>
            <person name="Choi B.-S."/>
            <person name="Jung M."/>
            <person name="Ginzburg D."/>
            <person name="Zhao K."/>
            <person name="Won S.Y."/>
            <person name="Oh T.-J."/>
            <person name="Yu Y."/>
            <person name="Kim N.-H."/>
            <person name="Lee O.R."/>
            <person name="Lee T.-H."/>
            <person name="Bashyal P."/>
            <person name="Kim T.-S."/>
            <person name="Lee W.-H."/>
            <person name="Kawkins C."/>
            <person name="Kim C.-K."/>
            <person name="Kim J.S."/>
            <person name="Ahn B.O."/>
            <person name="Rhee S.Y."/>
            <person name="Sohng J.K."/>
        </authorList>
    </citation>
    <scope>NUCLEOTIDE SEQUENCE</scope>
    <source>
        <tissue evidence="1">Leaf</tissue>
    </source>
</reference>
<keyword evidence="2" id="KW-1185">Reference proteome</keyword>
<dbReference type="Proteomes" id="UP000634136">
    <property type="component" value="Unassembled WGS sequence"/>
</dbReference>
<gene>
    <name evidence="1" type="ORF">G2W53_029610</name>
</gene>
<dbReference type="EMBL" id="JAAIUW010000009">
    <property type="protein sequence ID" value="KAF7815641.1"/>
    <property type="molecule type" value="Genomic_DNA"/>
</dbReference>
<sequence>MANKNEGPYEMKEVQAAAIIDDKEVLKNKAKEKEDQKTKIPTDEKETKITTASYEDLLNISEDWTAYEKELYDYFK</sequence>
<organism evidence="1 2">
    <name type="scientific">Senna tora</name>
    <dbReference type="NCBI Taxonomy" id="362788"/>
    <lineage>
        <taxon>Eukaryota</taxon>
        <taxon>Viridiplantae</taxon>
        <taxon>Streptophyta</taxon>
        <taxon>Embryophyta</taxon>
        <taxon>Tracheophyta</taxon>
        <taxon>Spermatophyta</taxon>
        <taxon>Magnoliopsida</taxon>
        <taxon>eudicotyledons</taxon>
        <taxon>Gunneridae</taxon>
        <taxon>Pentapetalae</taxon>
        <taxon>rosids</taxon>
        <taxon>fabids</taxon>
        <taxon>Fabales</taxon>
        <taxon>Fabaceae</taxon>
        <taxon>Caesalpinioideae</taxon>
        <taxon>Cassia clade</taxon>
        <taxon>Senna</taxon>
    </lineage>
</organism>
<accession>A0A834T7R3</accession>
<evidence type="ECO:0000313" key="2">
    <source>
        <dbReference type="Proteomes" id="UP000634136"/>
    </source>
</evidence>
<proteinExistence type="predicted"/>